<dbReference type="AlphaFoldDB" id="A0A315W626"/>
<dbReference type="SUPFAM" id="SSF53067">
    <property type="entry name" value="Actin-like ATPase domain"/>
    <property type="match status" value="2"/>
</dbReference>
<dbReference type="EMBL" id="NHOQ01000293">
    <property type="protein sequence ID" value="PWA31164.1"/>
    <property type="molecule type" value="Genomic_DNA"/>
</dbReference>
<evidence type="ECO:0000256" key="3">
    <source>
        <dbReference type="ARBA" id="ARBA00022840"/>
    </source>
</evidence>
<proteinExistence type="inferred from homology"/>
<dbReference type="PANTHER" id="PTHR14187:SF5">
    <property type="entry name" value="HEAT SHOCK 70 KDA PROTEIN 12A"/>
    <property type="match status" value="1"/>
</dbReference>
<dbReference type="Gene3D" id="3.30.420.40">
    <property type="match status" value="2"/>
</dbReference>
<dbReference type="GO" id="GO:0140662">
    <property type="term" value="F:ATP-dependent protein folding chaperone"/>
    <property type="evidence" value="ECO:0007669"/>
    <property type="project" value="InterPro"/>
</dbReference>
<keyword evidence="2" id="KW-0547">Nucleotide-binding</keyword>
<organism evidence="4 5">
    <name type="scientific">Gambusia affinis</name>
    <name type="common">Western mosquitofish</name>
    <name type="synonym">Heterandria affinis</name>
    <dbReference type="NCBI Taxonomy" id="33528"/>
    <lineage>
        <taxon>Eukaryota</taxon>
        <taxon>Metazoa</taxon>
        <taxon>Chordata</taxon>
        <taxon>Craniata</taxon>
        <taxon>Vertebrata</taxon>
        <taxon>Euteleostomi</taxon>
        <taxon>Actinopterygii</taxon>
        <taxon>Neopterygii</taxon>
        <taxon>Teleostei</taxon>
        <taxon>Neoteleostei</taxon>
        <taxon>Acanthomorphata</taxon>
        <taxon>Ovalentaria</taxon>
        <taxon>Atherinomorphae</taxon>
        <taxon>Cyprinodontiformes</taxon>
        <taxon>Poeciliidae</taxon>
        <taxon>Poeciliinae</taxon>
        <taxon>Gambusia</taxon>
    </lineage>
</organism>
<protein>
    <submittedName>
        <fullName evidence="4">Uncharacterized protein</fullName>
    </submittedName>
</protein>
<evidence type="ECO:0000256" key="1">
    <source>
        <dbReference type="ARBA" id="ARBA00007381"/>
    </source>
</evidence>
<name>A0A315W626_GAMAF</name>
<gene>
    <name evidence="4" type="ORF">CCH79_00003005</name>
</gene>
<evidence type="ECO:0000313" key="5">
    <source>
        <dbReference type="Proteomes" id="UP000250572"/>
    </source>
</evidence>
<reference evidence="4 5" key="1">
    <citation type="journal article" date="2018" name="G3 (Bethesda)">
        <title>A High-Quality Reference Genome for the Invasive Mosquitofish Gambusia affinis Using a Chicago Library.</title>
        <authorList>
            <person name="Hoffberg S.L."/>
            <person name="Troendle N.J."/>
            <person name="Glenn T.C."/>
            <person name="Mahmud O."/>
            <person name="Louha S."/>
            <person name="Chalopin D."/>
            <person name="Bennetzen J.L."/>
            <person name="Mauricio R."/>
        </authorList>
    </citation>
    <scope>NUCLEOTIDE SEQUENCE [LARGE SCALE GENOMIC DNA]</scope>
    <source>
        <strain evidence="4">NE01/NJP1002.9</strain>
        <tissue evidence="4">Muscle</tissue>
    </source>
</reference>
<keyword evidence="5" id="KW-1185">Reference proteome</keyword>
<dbReference type="STRING" id="33528.ENSGAFP00000027958"/>
<dbReference type="Pfam" id="PF00012">
    <property type="entry name" value="HSP70"/>
    <property type="match status" value="1"/>
</dbReference>
<dbReference type="CDD" id="cd10229">
    <property type="entry name" value="ASKHA_NBD_HSP70_HSPA12"/>
    <property type="match status" value="1"/>
</dbReference>
<dbReference type="InterPro" id="IPR013126">
    <property type="entry name" value="Hsp_70_fam"/>
</dbReference>
<dbReference type="InterPro" id="IPR043129">
    <property type="entry name" value="ATPase_NBD"/>
</dbReference>
<comment type="caution">
    <text evidence="4">The sequence shown here is derived from an EMBL/GenBank/DDBJ whole genome shotgun (WGS) entry which is preliminary data.</text>
</comment>
<comment type="similarity">
    <text evidence="1">Belongs to the heat shock protein 70 family.</text>
</comment>
<evidence type="ECO:0000256" key="2">
    <source>
        <dbReference type="ARBA" id="ARBA00022741"/>
    </source>
</evidence>
<evidence type="ECO:0000313" key="4">
    <source>
        <dbReference type="EMBL" id="PWA31164.1"/>
    </source>
</evidence>
<sequence>MKSLYDRVAGDVASSIKTGKAINLNNPVSKPRIIELYEDLRWNWPKIKSSLRSKGGNENLSKVRDLMQKEFYQAMAEMIEKINHIDGVFGLNMERSDTANPKVKEYRQLTIQNLQLAIYSEKQQDLKNPTPLHQCKTFQDVEDYLRHECFWLGRLMALNDPPLEPDWFSPPTTCDKWDILPHDIIESPKYQENISKSEFVRVILELLKICLPEGERLRLSHSQPAGGTAGAVPTMGDSFIIAIDFGTAYSGYAFSITPRNKKTEPCVRYWGEKSARETSKTPTCILFDKYKQFVSFGYEAKEAYVSRMGADTKDNLFFESFKMSLYKRKLNLDMKIKATNGKEMKALQVFAEALKCLKEDALSYIAQHTAGKKFTASDFTWVLTVPAIWDHSAKEFMREAATQAGIVTKGKEDKLIIALEPEAASVYCKKLPSDGFIAENLGNVKLDQSPGTQYVVVDCGGGTIDITVHEVLEGGNLKELHKASGNDLGGQTVDRKFKQFLQEIFTGVWDDYEKKFPNEVQKIMYDFTIFKKHLDDVEISCPFNLGKMAERKKKIEKYFKKVQGATWDEGSIKISKEKLRVFFEESLLGISQSIRDIFKKTSKIKYILLVGGYAESEILRHHITDEFAEDCIILCPFRPQEVIMKGAVEFGRNQGVVASRKNPFTYGVGISQKFDKFRHREDKKYTNKDGVWCGDIFMKLVDVGEDVRWNETREHTLYPVEANQKAMSFSFYRTKKKNVAYIDEPDTEEIGSFIVESPDTTLGLNREIRLKIKFGFTEMTATGTDRESGSSQTIRINFMKK</sequence>
<dbReference type="PANTHER" id="PTHR14187">
    <property type="entry name" value="ALPHA KINASE/ELONGATION FACTOR 2 KINASE"/>
    <property type="match status" value="1"/>
</dbReference>
<keyword evidence="3" id="KW-0067">ATP-binding</keyword>
<accession>A0A315W626</accession>
<dbReference type="Proteomes" id="UP000250572">
    <property type="component" value="Unassembled WGS sequence"/>
</dbReference>
<dbReference type="GO" id="GO:0005524">
    <property type="term" value="F:ATP binding"/>
    <property type="evidence" value="ECO:0007669"/>
    <property type="project" value="UniProtKB-KW"/>
</dbReference>
<feature type="non-terminal residue" evidence="4">
    <location>
        <position position="801"/>
    </location>
</feature>